<comment type="similarity">
    <text evidence="1">Belongs to the thymidine/pyrimidine-nucleoside phosphorylase family.</text>
</comment>
<comment type="catalytic activity">
    <reaction evidence="5">
        <text>thymidine + phosphate = 2-deoxy-alpha-D-ribose 1-phosphate + thymine</text>
        <dbReference type="Rhea" id="RHEA:16037"/>
        <dbReference type="ChEBI" id="CHEBI:17748"/>
        <dbReference type="ChEBI" id="CHEBI:17821"/>
        <dbReference type="ChEBI" id="CHEBI:43474"/>
        <dbReference type="ChEBI" id="CHEBI:57259"/>
        <dbReference type="EC" id="2.4.2.4"/>
    </reaction>
</comment>
<evidence type="ECO:0000256" key="2">
    <source>
        <dbReference type="ARBA" id="ARBA00011738"/>
    </source>
</evidence>
<dbReference type="PIRSF" id="PIRSF000478">
    <property type="entry name" value="TP_PyNP"/>
    <property type="match status" value="1"/>
</dbReference>
<proteinExistence type="inferred from homology"/>
<comment type="subunit">
    <text evidence="2">Homodimer.</text>
</comment>
<reference evidence="8 9" key="1">
    <citation type="submission" date="2017-11" db="EMBL/GenBank/DDBJ databases">
        <title>Genome sequence of Entomoplasma ellychniae ELCN-1 (ATCC 43707).</title>
        <authorList>
            <person name="Lo W.-S."/>
            <person name="Gasparich G.E."/>
            <person name="Kuo C.-H."/>
        </authorList>
    </citation>
    <scope>NUCLEOTIDE SEQUENCE [LARGE SCALE GENOMIC DNA]</scope>
    <source>
        <strain evidence="8 9">ELCN-1</strain>
    </source>
</reference>
<dbReference type="GO" id="GO:0006213">
    <property type="term" value="P:pyrimidine nucleoside metabolic process"/>
    <property type="evidence" value="ECO:0007669"/>
    <property type="project" value="InterPro"/>
</dbReference>
<keyword evidence="3" id="KW-0328">Glycosyltransferase</keyword>
<evidence type="ECO:0000256" key="6">
    <source>
        <dbReference type="ARBA" id="ARBA00056338"/>
    </source>
</evidence>
<dbReference type="GO" id="GO:0006206">
    <property type="term" value="P:pyrimidine nucleobase metabolic process"/>
    <property type="evidence" value="ECO:0007669"/>
    <property type="project" value="InterPro"/>
</dbReference>
<dbReference type="EMBL" id="PHND01000001">
    <property type="protein sequence ID" value="PPE04916.1"/>
    <property type="molecule type" value="Genomic_DNA"/>
</dbReference>
<evidence type="ECO:0000256" key="5">
    <source>
        <dbReference type="ARBA" id="ARBA00048550"/>
    </source>
</evidence>
<protein>
    <submittedName>
        <fullName evidence="8">Thymidine phosphorylase</fullName>
    </submittedName>
</protein>
<dbReference type="InterPro" id="IPR000312">
    <property type="entry name" value="Glycosyl_Trfase_fam3"/>
</dbReference>
<dbReference type="AlphaFoldDB" id="A0A8E2QWE4"/>
<dbReference type="InterPro" id="IPR035902">
    <property type="entry name" value="Nuc_phospho_transferase"/>
</dbReference>
<dbReference type="PANTHER" id="PTHR10515:SF0">
    <property type="entry name" value="THYMIDINE PHOSPHORYLASE"/>
    <property type="match status" value="1"/>
</dbReference>
<dbReference type="PANTHER" id="PTHR10515">
    <property type="entry name" value="THYMIDINE PHOSPHORYLASE"/>
    <property type="match status" value="1"/>
</dbReference>
<dbReference type="GO" id="GO:0009032">
    <property type="term" value="F:thymidine phosphorylase activity"/>
    <property type="evidence" value="ECO:0007669"/>
    <property type="project" value="UniProtKB-EC"/>
</dbReference>
<dbReference type="InterPro" id="IPR017459">
    <property type="entry name" value="Glycosyl_Trfase_fam3_N_dom"/>
</dbReference>
<dbReference type="Gene3D" id="3.90.1170.30">
    <property type="entry name" value="Pyrimidine nucleoside phosphorylase-like, C-terminal domain"/>
    <property type="match status" value="1"/>
</dbReference>
<dbReference type="SMART" id="SM00941">
    <property type="entry name" value="PYNP_C"/>
    <property type="match status" value="1"/>
</dbReference>
<dbReference type="Proteomes" id="UP000239010">
    <property type="component" value="Unassembled WGS sequence"/>
</dbReference>
<dbReference type="InterPro" id="IPR036320">
    <property type="entry name" value="Glycosyl_Trfase_fam3_N_dom_sf"/>
</dbReference>
<keyword evidence="4" id="KW-0808">Transferase</keyword>
<dbReference type="GO" id="GO:0005829">
    <property type="term" value="C:cytosol"/>
    <property type="evidence" value="ECO:0007669"/>
    <property type="project" value="TreeGrafter"/>
</dbReference>
<organism evidence="8 9">
    <name type="scientific">Entomoplasma ellychniae</name>
    <dbReference type="NCBI Taxonomy" id="2114"/>
    <lineage>
        <taxon>Bacteria</taxon>
        <taxon>Bacillati</taxon>
        <taxon>Mycoplasmatota</taxon>
        <taxon>Mollicutes</taxon>
        <taxon>Entomoplasmatales</taxon>
        <taxon>Entomoplasmataceae</taxon>
        <taxon>Entomoplasma</taxon>
    </lineage>
</organism>
<evidence type="ECO:0000256" key="4">
    <source>
        <dbReference type="ARBA" id="ARBA00022679"/>
    </source>
</evidence>
<dbReference type="FunFam" id="3.40.1030.10:FF:000003">
    <property type="entry name" value="Pyrimidine-nucleoside phosphorylase"/>
    <property type="match status" value="1"/>
</dbReference>
<dbReference type="InterPro" id="IPR036566">
    <property type="entry name" value="PYNP-like_C_sf"/>
</dbReference>
<evidence type="ECO:0000259" key="7">
    <source>
        <dbReference type="SMART" id="SM00941"/>
    </source>
</evidence>
<evidence type="ECO:0000313" key="9">
    <source>
        <dbReference type="Proteomes" id="UP000239010"/>
    </source>
</evidence>
<evidence type="ECO:0000313" key="8">
    <source>
        <dbReference type="EMBL" id="PPE04916.1"/>
    </source>
</evidence>
<dbReference type="Pfam" id="PF07831">
    <property type="entry name" value="PYNP_C"/>
    <property type="match status" value="1"/>
</dbReference>
<dbReference type="SUPFAM" id="SSF47648">
    <property type="entry name" value="Nucleoside phosphorylase/phosphoribosyltransferase N-terminal domain"/>
    <property type="match status" value="1"/>
</dbReference>
<dbReference type="SUPFAM" id="SSF54680">
    <property type="entry name" value="Pyrimidine nucleoside phosphorylase C-terminal domain"/>
    <property type="match status" value="1"/>
</dbReference>
<feature type="domain" description="Pyrimidine nucleoside phosphorylase C-terminal" evidence="7">
    <location>
        <begin position="347"/>
        <end position="420"/>
    </location>
</feature>
<dbReference type="InterPro" id="IPR018090">
    <property type="entry name" value="Pyrmidine_PPas_bac/euk"/>
</dbReference>
<dbReference type="NCBIfam" id="NF004490">
    <property type="entry name" value="PRK05820.1"/>
    <property type="match status" value="1"/>
</dbReference>
<dbReference type="InterPro" id="IPR013102">
    <property type="entry name" value="PYNP_C"/>
</dbReference>
<dbReference type="GO" id="GO:0004645">
    <property type="term" value="F:1,4-alpha-oligoglucan phosphorylase activity"/>
    <property type="evidence" value="ECO:0007669"/>
    <property type="project" value="InterPro"/>
</dbReference>
<dbReference type="Gene3D" id="3.40.1030.10">
    <property type="entry name" value="Nucleoside phosphorylase/phosphoribosyltransferase catalytic domain"/>
    <property type="match status" value="1"/>
</dbReference>
<comment type="caution">
    <text evidence="8">The sequence shown here is derived from an EMBL/GenBank/DDBJ whole genome shotgun (WGS) entry which is preliminary data.</text>
</comment>
<dbReference type="InterPro" id="IPR000053">
    <property type="entry name" value="Thymidine/pyrmidine_PPase"/>
</dbReference>
<dbReference type="PROSITE" id="PS00647">
    <property type="entry name" value="THYMID_PHOSPHORYLASE"/>
    <property type="match status" value="1"/>
</dbReference>
<dbReference type="Pfam" id="PF02885">
    <property type="entry name" value="Glycos_trans_3N"/>
    <property type="match status" value="1"/>
</dbReference>
<dbReference type="Pfam" id="PF00591">
    <property type="entry name" value="Glycos_transf_3"/>
    <property type="match status" value="1"/>
</dbReference>
<name>A0A8E2QWE4_9MOLU</name>
<dbReference type="RefSeq" id="WP_104205997.1">
    <property type="nucleotide sequence ID" value="NZ_PHND01000001.1"/>
</dbReference>
<keyword evidence="9" id="KW-1185">Reference proteome</keyword>
<evidence type="ECO:0000256" key="3">
    <source>
        <dbReference type="ARBA" id="ARBA00022676"/>
    </source>
</evidence>
<dbReference type="InterPro" id="IPR017872">
    <property type="entry name" value="Pyrmidine_PPase_CS"/>
</dbReference>
<gene>
    <name evidence="8" type="primary">deoA</name>
    <name evidence="8" type="ORF">EELLY_v1c06020</name>
</gene>
<sequence length="434" mass="47686">MGYTFNNLIEKKKHKQQLTTQEIKWLIDSFVKNDVKDYQMSAMGMAIWFNGMSDKEIVDLTKSYVESGFVYDVSEIKGLKADKHSTGGVGDKTSLVLSPILASYGVNVCKMSGRGLGVTGGTIDKLESCPGWTSELNKDEFIQVIKKSHIGLVGQSDDIVPADKKMYALRDVTGTVDSIPLIAASIMSKKLTIEADSLVLDVKVGTGAFMKNIAEAEKLAKTMISIGEGYGRKVSVILSNMDKPLGKAIGNALEVKEAYDTLLGKGPEDLIDVVTTAAGVTLVNVGLFTDIKEAILDVKNKLKTGEAAKYLKRFIEAQHGDFSVIENYDNHFTTKHKIEILASRDGYVDSQDAEIIGLISMDLGAGRKTKEDTIDFAAGIYLNKKDAEQVKKGDLVMTLYTNFDIQDSWIKRAESSFKIIDQPSSILNIYRIMR</sequence>
<evidence type="ECO:0000256" key="1">
    <source>
        <dbReference type="ARBA" id="ARBA00006915"/>
    </source>
</evidence>
<dbReference type="SUPFAM" id="SSF52418">
    <property type="entry name" value="Nucleoside phosphorylase/phosphoribosyltransferase catalytic domain"/>
    <property type="match status" value="1"/>
</dbReference>
<comment type="function">
    <text evidence="6">The enzymes which catalyze the reversible phosphorolysis of pyrimidine nucleosides are involved in the degradation of these compounds and in their utilization as carbon and energy sources, or in the rescue of pyrimidine bases for nucleotide synthesis.</text>
</comment>
<accession>A0A8E2QWE4</accession>
<dbReference type="Gene3D" id="1.20.970.10">
    <property type="entry name" value="Transferase, Pyrimidine Nucleoside Phosphorylase, Chain C"/>
    <property type="match status" value="1"/>
</dbReference>
<dbReference type="NCBIfam" id="TIGR02644">
    <property type="entry name" value="Y_phosphoryl"/>
    <property type="match status" value="1"/>
</dbReference>